<protein>
    <submittedName>
        <fullName evidence="2">Uncharacterized protein</fullName>
    </submittedName>
</protein>
<evidence type="ECO:0000313" key="2">
    <source>
        <dbReference type="EMBL" id="SPC97534.1"/>
    </source>
</evidence>
<feature type="region of interest" description="Disordered" evidence="1">
    <location>
        <begin position="201"/>
        <end position="228"/>
    </location>
</feature>
<gene>
    <name evidence="2" type="ORF">FSB_LOCUS25416</name>
</gene>
<evidence type="ECO:0000256" key="1">
    <source>
        <dbReference type="SAM" id="MobiDB-lite"/>
    </source>
</evidence>
<feature type="compositionally biased region" description="Polar residues" evidence="1">
    <location>
        <begin position="19"/>
        <end position="32"/>
    </location>
</feature>
<feature type="compositionally biased region" description="Basic and acidic residues" evidence="1">
    <location>
        <begin position="290"/>
        <end position="301"/>
    </location>
</feature>
<reference evidence="2" key="1">
    <citation type="submission" date="2018-02" db="EMBL/GenBank/DDBJ databases">
        <authorList>
            <person name="Cohen D.B."/>
            <person name="Kent A.D."/>
        </authorList>
    </citation>
    <scope>NUCLEOTIDE SEQUENCE</scope>
</reference>
<feature type="region of interest" description="Disordered" evidence="1">
    <location>
        <begin position="1"/>
        <end position="44"/>
    </location>
</feature>
<proteinExistence type="predicted"/>
<sequence>MSSEGVVLRDRMEFEGSHTDSASRTSTSTEPLSSPRAGRNEPFATIGCPVLTNRRVHRQRTRCASMSVHSGKTLFPHASSNLRVPMYSEHFSCSTCTQFLEDNHRDDDCFVCLKPRGRPTYTERNHVLLSSLPMGKKWGIGNGWECPVGEMIDETFARVSHFKEPEVDKGVEARALHATNNLVRASSALITPINLGVHSLGPPPSSTVLKREQSKTKGKETRMKKPSREGLAKLKATGKKVVDVNPKKRKTIFEASSFDARVITLLNPEPLSPPIVVLSDESAHTPPSSSKEKEKEVHSVPRETGSPCPLMIHNGPEVVLSKKRGSEEIICNLRDELEAEKAGAFAKPDQITGLETHVKTLEMTLSSAKSDVVNEFVARDEYHWTTYEYSDFGFKDFRRRLQADFPELDLSKYQTDDNTGFVLMGGDDQAPGDD</sequence>
<dbReference type="AlphaFoldDB" id="A0A2N9GEH6"/>
<dbReference type="EMBL" id="OIVN01001779">
    <property type="protein sequence ID" value="SPC97534.1"/>
    <property type="molecule type" value="Genomic_DNA"/>
</dbReference>
<feature type="region of interest" description="Disordered" evidence="1">
    <location>
        <begin position="279"/>
        <end position="311"/>
    </location>
</feature>
<name>A0A2N9GEH6_FAGSY</name>
<organism evidence="2">
    <name type="scientific">Fagus sylvatica</name>
    <name type="common">Beechnut</name>
    <dbReference type="NCBI Taxonomy" id="28930"/>
    <lineage>
        <taxon>Eukaryota</taxon>
        <taxon>Viridiplantae</taxon>
        <taxon>Streptophyta</taxon>
        <taxon>Embryophyta</taxon>
        <taxon>Tracheophyta</taxon>
        <taxon>Spermatophyta</taxon>
        <taxon>Magnoliopsida</taxon>
        <taxon>eudicotyledons</taxon>
        <taxon>Gunneridae</taxon>
        <taxon>Pentapetalae</taxon>
        <taxon>rosids</taxon>
        <taxon>fabids</taxon>
        <taxon>Fagales</taxon>
        <taxon>Fagaceae</taxon>
        <taxon>Fagus</taxon>
    </lineage>
</organism>
<accession>A0A2N9GEH6</accession>
<feature type="compositionally biased region" description="Basic and acidic residues" evidence="1">
    <location>
        <begin position="7"/>
        <end position="18"/>
    </location>
</feature>
<feature type="compositionally biased region" description="Basic and acidic residues" evidence="1">
    <location>
        <begin position="209"/>
        <end position="228"/>
    </location>
</feature>